<dbReference type="AlphaFoldDB" id="A0A0A2V0Z4"/>
<dbReference type="Proteomes" id="UP000002059">
    <property type="component" value="Partially assembled WGS sequence"/>
</dbReference>
<dbReference type="VEuPathDB" id="FungiDB:PAAG_11836"/>
<dbReference type="HOGENOM" id="CLU_2528076_0_0_1"/>
<protein>
    <submittedName>
        <fullName evidence="2">Uncharacterized protein</fullName>
    </submittedName>
</protein>
<dbReference type="EMBL" id="KN294001">
    <property type="protein sequence ID" value="KGQ01486.1"/>
    <property type="molecule type" value="Genomic_DNA"/>
</dbReference>
<feature type="region of interest" description="Disordered" evidence="1">
    <location>
        <begin position="64"/>
        <end position="84"/>
    </location>
</feature>
<organism evidence="2 3">
    <name type="scientific">Paracoccidioides lutzii (strain ATCC MYA-826 / Pb01)</name>
    <name type="common">Paracoccidioides brasiliensis</name>
    <dbReference type="NCBI Taxonomy" id="502779"/>
    <lineage>
        <taxon>Eukaryota</taxon>
        <taxon>Fungi</taxon>
        <taxon>Dikarya</taxon>
        <taxon>Ascomycota</taxon>
        <taxon>Pezizomycotina</taxon>
        <taxon>Eurotiomycetes</taxon>
        <taxon>Eurotiomycetidae</taxon>
        <taxon>Onygenales</taxon>
        <taxon>Ajellomycetaceae</taxon>
        <taxon>Paracoccidioides</taxon>
    </lineage>
</organism>
<evidence type="ECO:0000313" key="2">
    <source>
        <dbReference type="EMBL" id="KGQ01486.1"/>
    </source>
</evidence>
<gene>
    <name evidence="2" type="ORF">PAAG_11836</name>
</gene>
<keyword evidence="3" id="KW-1185">Reference proteome</keyword>
<dbReference type="GeneID" id="26970699"/>
<dbReference type="RefSeq" id="XP_015703006.1">
    <property type="nucleotide sequence ID" value="XM_015847414.1"/>
</dbReference>
<sequence length="84" mass="9216">MAGKTGLTIPQLLSTTCDYGTSQHFKDLGHFPGPHLERALPTQPAPTDRGAIFLAMATLSQLPRHRHSTSHIITRTRPDKTPMS</sequence>
<proteinExistence type="predicted"/>
<evidence type="ECO:0000313" key="3">
    <source>
        <dbReference type="Proteomes" id="UP000002059"/>
    </source>
</evidence>
<dbReference type="KEGG" id="pbl:PAAG_11836"/>
<evidence type="ECO:0000256" key="1">
    <source>
        <dbReference type="SAM" id="MobiDB-lite"/>
    </source>
</evidence>
<reference evidence="2 3" key="1">
    <citation type="journal article" date="2011" name="PLoS Genet.">
        <title>Comparative genomic analysis of human fungal pathogens causing paracoccidioidomycosis.</title>
        <authorList>
            <person name="Desjardins C.A."/>
            <person name="Champion M.D."/>
            <person name="Holder J.W."/>
            <person name="Muszewska A."/>
            <person name="Goldberg J."/>
            <person name="Bailao A.M."/>
            <person name="Brigido M.M."/>
            <person name="Ferreira M.E."/>
            <person name="Garcia A.M."/>
            <person name="Grynberg M."/>
            <person name="Gujja S."/>
            <person name="Heiman D.I."/>
            <person name="Henn M.R."/>
            <person name="Kodira C.D."/>
            <person name="Leon-Narvaez H."/>
            <person name="Longo L.V."/>
            <person name="Ma L.J."/>
            <person name="Malavazi I."/>
            <person name="Matsuo A.L."/>
            <person name="Morais F.V."/>
            <person name="Pereira M."/>
            <person name="Rodriguez-Brito S."/>
            <person name="Sakthikumar S."/>
            <person name="Salem-Izacc S.M."/>
            <person name="Sykes S.M."/>
            <person name="Teixeira M.M."/>
            <person name="Vallejo M.C."/>
            <person name="Walter M.E."/>
            <person name="Yandava C."/>
            <person name="Young S."/>
            <person name="Zeng Q."/>
            <person name="Zucker J."/>
            <person name="Felipe M.S."/>
            <person name="Goldman G.H."/>
            <person name="Haas B.J."/>
            <person name="McEwen J.G."/>
            <person name="Nino-Vega G."/>
            <person name="Puccia R."/>
            <person name="San-Blas G."/>
            <person name="Soares C.M."/>
            <person name="Birren B.W."/>
            <person name="Cuomo C.A."/>
        </authorList>
    </citation>
    <scope>NUCLEOTIDE SEQUENCE [LARGE SCALE GENOMIC DNA]</scope>
    <source>
        <strain evidence="3">ATCC MYA-826 / Pb01</strain>
    </source>
</reference>
<accession>A0A0A2V0Z4</accession>
<name>A0A0A2V0Z4_PARBA</name>